<dbReference type="InterPro" id="IPR036598">
    <property type="entry name" value="GOLD_dom_sf"/>
</dbReference>
<evidence type="ECO:0000313" key="3">
    <source>
        <dbReference type="Proteomes" id="UP001608902"/>
    </source>
</evidence>
<dbReference type="InterPro" id="IPR058960">
    <property type="entry name" value="Ctg-1-like_C"/>
</dbReference>
<dbReference type="PANTHER" id="PTHR47159">
    <property type="entry name" value="PROTEIN CBG07705-RELATED"/>
    <property type="match status" value="1"/>
</dbReference>
<dbReference type="Pfam" id="PF00650">
    <property type="entry name" value="CRAL_TRIO"/>
    <property type="match status" value="1"/>
</dbReference>
<dbReference type="InterPro" id="IPR036273">
    <property type="entry name" value="CRAL/TRIO_N_dom_sf"/>
</dbReference>
<dbReference type="InterPro" id="IPR053302">
    <property type="entry name" value="CRAL-TRIO_domain"/>
</dbReference>
<dbReference type="SUPFAM" id="SSF52087">
    <property type="entry name" value="CRAL/TRIO domain"/>
    <property type="match status" value="1"/>
</dbReference>
<dbReference type="InterPro" id="IPR036865">
    <property type="entry name" value="CRAL-TRIO_dom_sf"/>
</dbReference>
<reference evidence="2 3" key="1">
    <citation type="submission" date="2024-08" db="EMBL/GenBank/DDBJ databases">
        <title>Gnathostoma spinigerum genome.</title>
        <authorList>
            <person name="Gonzalez-Bertolin B."/>
            <person name="Monzon S."/>
            <person name="Zaballos A."/>
            <person name="Jimenez P."/>
            <person name="Dekumyoy P."/>
            <person name="Varona S."/>
            <person name="Cuesta I."/>
            <person name="Sumanam S."/>
            <person name="Adisakwattana P."/>
            <person name="Gasser R.B."/>
            <person name="Hernandez-Gonzalez A."/>
            <person name="Young N.D."/>
            <person name="Perteguer M.J."/>
        </authorList>
    </citation>
    <scope>NUCLEOTIDE SEQUENCE [LARGE SCALE GENOMIC DNA]</scope>
    <source>
        <strain evidence="2">AL3</strain>
        <tissue evidence="2">Liver</tissue>
    </source>
</reference>
<dbReference type="AlphaFoldDB" id="A0ABD6E2G9"/>
<dbReference type="SMART" id="SM00516">
    <property type="entry name" value="SEC14"/>
    <property type="match status" value="1"/>
</dbReference>
<evidence type="ECO:0000313" key="2">
    <source>
        <dbReference type="EMBL" id="MFH4973925.1"/>
    </source>
</evidence>
<dbReference type="EMBL" id="JBGFUD010000187">
    <property type="protein sequence ID" value="MFH4973925.1"/>
    <property type="molecule type" value="Genomic_DNA"/>
</dbReference>
<comment type="caution">
    <text evidence="2">The sequence shown here is derived from an EMBL/GenBank/DDBJ whole genome shotgun (WGS) entry which is preliminary data.</text>
</comment>
<dbReference type="Proteomes" id="UP001608902">
    <property type="component" value="Unassembled WGS sequence"/>
</dbReference>
<keyword evidence="3" id="KW-1185">Reference proteome</keyword>
<dbReference type="Gene3D" id="2.60.120.680">
    <property type="entry name" value="GOLD domain"/>
    <property type="match status" value="1"/>
</dbReference>
<protein>
    <recommendedName>
        <fullName evidence="1">CRAL-TRIO domain-containing protein</fullName>
    </recommendedName>
</protein>
<dbReference type="PANTHER" id="PTHR47159:SF3">
    <property type="entry name" value="CRAL-TRIO DOMAIN-CONTAINING PROTEIN"/>
    <property type="match status" value="1"/>
</dbReference>
<feature type="domain" description="CRAL-TRIO" evidence="1">
    <location>
        <begin position="81"/>
        <end position="302"/>
    </location>
</feature>
<proteinExistence type="predicted"/>
<dbReference type="SUPFAM" id="SSF46938">
    <property type="entry name" value="CRAL/TRIO N-terminal domain"/>
    <property type="match status" value="1"/>
</dbReference>
<evidence type="ECO:0000259" key="1">
    <source>
        <dbReference type="PROSITE" id="PS50191"/>
    </source>
</evidence>
<accession>A0ABD6E2G9</accession>
<sequence length="434" mass="49838">MIVADSPQIPKISSSDREQIEKLRTAVKDEITPYYDTDFNLLRWLKGHNYNFEAILPKLRNHLMLRRSPRWNLDDMTNHPRDHPIHQHWKNGLVGPAIRTPNAIVNVEQTGINDFNGLLMTYSTWDILHARVYDLELMLKQIMEMESKTAIARILQPQLYESFVEISRTAVRHLIKYSSGQDVVKVPSKASEMSVGNQASIIYIMDLEGLTFDKKLLGLLTGPLASISSFMSDNYVEMIRTFVVVNVPSFISTLWNIARPLLPERTRQKVQILGSDWREEIVKIADPRILPSYWNIDGSTLFSGNVEQCTPFDPKGFFRGKMYNDAEVLFVSAGKASFVTIRADKDSTLKWCVTADGHYGFTVFFTDREDIDDAKQMEQVAPNFPKVPGPTVVPVRDELRCYKTGFYKLRFSNEHAWIHTLKIQYIIEVVNNNS</sequence>
<dbReference type="InterPro" id="IPR001251">
    <property type="entry name" value="CRAL-TRIO_dom"/>
</dbReference>
<gene>
    <name evidence="2" type="ORF">AB6A40_000634</name>
</gene>
<dbReference type="Pfam" id="PF25883">
    <property type="entry name" value="F28H7_8_C"/>
    <property type="match status" value="1"/>
</dbReference>
<dbReference type="SUPFAM" id="SSF101576">
    <property type="entry name" value="Supernatant protein factor (SPF), C-terminal domain"/>
    <property type="match status" value="1"/>
</dbReference>
<organism evidence="2 3">
    <name type="scientific">Gnathostoma spinigerum</name>
    <dbReference type="NCBI Taxonomy" id="75299"/>
    <lineage>
        <taxon>Eukaryota</taxon>
        <taxon>Metazoa</taxon>
        <taxon>Ecdysozoa</taxon>
        <taxon>Nematoda</taxon>
        <taxon>Chromadorea</taxon>
        <taxon>Rhabditida</taxon>
        <taxon>Spirurina</taxon>
        <taxon>Gnathostomatomorpha</taxon>
        <taxon>Gnathostomatoidea</taxon>
        <taxon>Gnathostomatidae</taxon>
        <taxon>Gnathostoma</taxon>
    </lineage>
</organism>
<dbReference type="CDD" id="cd00170">
    <property type="entry name" value="SEC14"/>
    <property type="match status" value="1"/>
</dbReference>
<dbReference type="Gene3D" id="3.40.525.10">
    <property type="entry name" value="CRAL-TRIO lipid binding domain"/>
    <property type="match status" value="2"/>
</dbReference>
<dbReference type="PROSITE" id="PS50191">
    <property type="entry name" value="CRAL_TRIO"/>
    <property type="match status" value="1"/>
</dbReference>
<name>A0ABD6E2G9_9BILA</name>